<evidence type="ECO:0000256" key="1">
    <source>
        <dbReference type="ARBA" id="ARBA00023015"/>
    </source>
</evidence>
<dbReference type="InterPro" id="IPR050987">
    <property type="entry name" value="AtrR-like"/>
</dbReference>
<dbReference type="GO" id="GO:0003700">
    <property type="term" value="F:DNA-binding transcription factor activity"/>
    <property type="evidence" value="ECO:0007669"/>
    <property type="project" value="InterPro"/>
</dbReference>
<protein>
    <recommendedName>
        <fullName evidence="5">Xylanolytic transcriptional activator regulatory domain-containing protein</fullName>
    </recommendedName>
</protein>
<dbReference type="GO" id="GO:0003677">
    <property type="term" value="F:DNA binding"/>
    <property type="evidence" value="ECO:0007669"/>
    <property type="project" value="InterPro"/>
</dbReference>
<dbReference type="CDD" id="cd12148">
    <property type="entry name" value="fungal_TF_MHR"/>
    <property type="match status" value="1"/>
</dbReference>
<evidence type="ECO:0000313" key="7">
    <source>
        <dbReference type="Proteomes" id="UP000009038"/>
    </source>
</evidence>
<evidence type="ECO:0000313" key="6">
    <source>
        <dbReference type="EMBL" id="EHA28125.1"/>
    </source>
</evidence>
<keyword evidence="3" id="KW-0539">Nucleus</keyword>
<dbReference type="OrthoDB" id="3921198at2759"/>
<feature type="non-terminal residue" evidence="6">
    <location>
        <position position="1"/>
    </location>
</feature>
<dbReference type="GO" id="GO:0006351">
    <property type="term" value="P:DNA-templated transcription"/>
    <property type="evidence" value="ECO:0007669"/>
    <property type="project" value="InterPro"/>
</dbReference>
<dbReference type="GO" id="GO:0008270">
    <property type="term" value="F:zinc ion binding"/>
    <property type="evidence" value="ECO:0007669"/>
    <property type="project" value="InterPro"/>
</dbReference>
<feature type="region of interest" description="Disordered" evidence="4">
    <location>
        <begin position="366"/>
        <end position="385"/>
    </location>
</feature>
<comment type="caution">
    <text evidence="6">The sequence shown here is derived from an EMBL/GenBank/DDBJ whole genome shotgun (WGS) entry which is preliminary data.</text>
</comment>
<evidence type="ECO:0000256" key="2">
    <source>
        <dbReference type="ARBA" id="ARBA00023163"/>
    </source>
</evidence>
<feature type="domain" description="Xylanolytic transcriptional activator regulatory" evidence="5">
    <location>
        <begin position="161"/>
        <end position="296"/>
    </location>
</feature>
<organism evidence="6 7">
    <name type="scientific">Aspergillus niger (strain ATCC 1015 / CBS 113.46 / FGSC A1144 / LSHB Ac4 / NCTC 3858a / NRRL 328 / USDA 3528.7)</name>
    <dbReference type="NCBI Taxonomy" id="380704"/>
    <lineage>
        <taxon>Eukaryota</taxon>
        <taxon>Fungi</taxon>
        <taxon>Dikarya</taxon>
        <taxon>Ascomycota</taxon>
        <taxon>Pezizomycotina</taxon>
        <taxon>Eurotiomycetes</taxon>
        <taxon>Eurotiomycetidae</taxon>
        <taxon>Eurotiales</taxon>
        <taxon>Aspergillaceae</taxon>
        <taxon>Aspergillus</taxon>
        <taxon>Aspergillus subgen. Circumdati</taxon>
    </lineage>
</organism>
<gene>
    <name evidence="6" type="ORF">ASPNIDRAFT_120605</name>
</gene>
<dbReference type="PANTHER" id="PTHR46910:SF23">
    <property type="entry name" value="THIAMINE REPRESSIBLE GENES REGULATORY PROTEIN THI1"/>
    <property type="match status" value="1"/>
</dbReference>
<dbReference type="HOGENOM" id="CLU_009353_1_1_1"/>
<feature type="non-terminal residue" evidence="6">
    <location>
        <position position="514"/>
    </location>
</feature>
<dbReference type="EMBL" id="ACJE01000001">
    <property type="protein sequence ID" value="EHA28125.1"/>
    <property type="molecule type" value="Genomic_DNA"/>
</dbReference>
<reference evidence="6 7" key="1">
    <citation type="journal article" date="2011" name="Genome Res.">
        <title>Comparative genomics of citric-acid-producing Aspergillus niger ATCC 1015 versus enzyme-producing CBS 513.88.</title>
        <authorList>
            <person name="Andersen M.R."/>
            <person name="Salazar M.P."/>
            <person name="Schaap P.J."/>
            <person name="van de Vondervoort P.J."/>
            <person name="Culley D."/>
            <person name="Thykaer J."/>
            <person name="Frisvad J.C."/>
            <person name="Nielsen K.F."/>
            <person name="Albang R."/>
            <person name="Albermann K."/>
            <person name="Berka R.M."/>
            <person name="Braus G.H."/>
            <person name="Braus-Stromeyer S.A."/>
            <person name="Corrochano L.M."/>
            <person name="Dai Z."/>
            <person name="van Dijck P.W."/>
            <person name="Hofmann G."/>
            <person name="Lasure L.L."/>
            <person name="Magnuson J.K."/>
            <person name="Menke H."/>
            <person name="Meijer M."/>
            <person name="Meijer S.L."/>
            <person name="Nielsen J.B."/>
            <person name="Nielsen M.L."/>
            <person name="van Ooyen A.J."/>
            <person name="Pel H.J."/>
            <person name="Poulsen L."/>
            <person name="Samson R.A."/>
            <person name="Stam H."/>
            <person name="Tsang A."/>
            <person name="van den Brink J.M."/>
            <person name="Atkins A."/>
            <person name="Aerts A."/>
            <person name="Shapiro H."/>
            <person name="Pangilinan J."/>
            <person name="Salamov A."/>
            <person name="Lou Y."/>
            <person name="Lindquist E."/>
            <person name="Lucas S."/>
            <person name="Grimwood J."/>
            <person name="Grigoriev I.V."/>
            <person name="Kubicek C.P."/>
            <person name="Martinez D."/>
            <person name="van Peij N.N."/>
            <person name="Roubos J.A."/>
            <person name="Nielsen J."/>
            <person name="Baker S.E."/>
        </authorList>
    </citation>
    <scope>NUCLEOTIDE SEQUENCE [LARGE SCALE GENOMIC DNA]</scope>
    <source>
        <strain evidence="7">ATCC 1015 / CBS 113.46 / FGSC A1144 / LSHB Ac4 / NCTC 3858a / NRRL 328 / USDA 3528.7</strain>
    </source>
</reference>
<feature type="compositionally biased region" description="Polar residues" evidence="4">
    <location>
        <begin position="368"/>
        <end position="384"/>
    </location>
</feature>
<dbReference type="Proteomes" id="UP000009038">
    <property type="component" value="Unassembled WGS sequence"/>
</dbReference>
<name>G3XM12_ASPNA</name>
<keyword evidence="1" id="KW-0805">Transcription regulation</keyword>
<dbReference type="InterPro" id="IPR007219">
    <property type="entry name" value="XnlR_reg_dom"/>
</dbReference>
<evidence type="ECO:0000256" key="4">
    <source>
        <dbReference type="SAM" id="MobiDB-lite"/>
    </source>
</evidence>
<accession>G3XM12</accession>
<dbReference type="STRING" id="380704.G3XM12"/>
<dbReference type="Pfam" id="PF04082">
    <property type="entry name" value="Fungal_trans"/>
    <property type="match status" value="1"/>
</dbReference>
<dbReference type="AlphaFoldDB" id="G3XM12"/>
<evidence type="ECO:0000259" key="5">
    <source>
        <dbReference type="Pfam" id="PF04082"/>
    </source>
</evidence>
<proteinExistence type="predicted"/>
<dbReference type="PANTHER" id="PTHR46910">
    <property type="entry name" value="TRANSCRIPTION FACTOR PDR1"/>
    <property type="match status" value="1"/>
</dbReference>
<keyword evidence="2" id="KW-0804">Transcription</keyword>
<evidence type="ECO:0000256" key="3">
    <source>
        <dbReference type="ARBA" id="ARBA00023242"/>
    </source>
</evidence>
<sequence length="514" mass="57602">ELLDRCRYMEQILKHTIEGIALDTKSLARLANSFTTGKSSDHPEVISPAGMALEEEDCTIDPVGDTTTHFSGEFSYWNFSMRIKQRIQSRMRTKSPDRVSGYWRAQHLKTNEHLSAALACFPPRPITGFLVKTFLKYAATHWFLVEEDWLLDRAHRLYTDPASLGDTAAAVASILLSVLAIGTQYAHLESPSDRDPKNQTPSFSEEDVGVRFYEQSIRLLPEIIELSCLESVQACLLLGFYALPVDASGLGYIYINLAVRLAMQNGMHRKCRRDAFSPVMMETRNRVWWTAYSLERHAQPAGLPVVIGQLIARKESWDRWWAGQSDALVNSIQPGHQPNRAVMHLCLESCLLRMFIGRPFLLRKDTPSHPNANPQSSSEETYFQPSDRDSLIGDCIQAAQEALGICRQLRDHGPGLARASYLEYSACRAALLVLIAFSVQNLSDALRQPMREGLVLLREMSAAGDSARSEVSLLEALERSLARLHTVAQRPEPAAESTGLVSDYEAFRNWGTTC</sequence>